<dbReference type="PANTHER" id="PTHR30481">
    <property type="entry name" value="DNA ADENINE METHYLASE"/>
    <property type="match status" value="1"/>
</dbReference>
<keyword evidence="3 7" id="KW-0489">Methyltransferase</keyword>
<evidence type="ECO:0000256" key="6">
    <source>
        <dbReference type="ARBA" id="ARBA00047942"/>
    </source>
</evidence>
<dbReference type="InterPro" id="IPR012263">
    <property type="entry name" value="M_m6A_EcoRV"/>
</dbReference>
<dbReference type="Gene3D" id="3.40.50.150">
    <property type="entry name" value="Vaccinia Virus protein VP39"/>
    <property type="match status" value="1"/>
</dbReference>
<dbReference type="Proteomes" id="UP000018727">
    <property type="component" value="Unassembled WGS sequence"/>
</dbReference>
<dbReference type="InterPro" id="IPR012327">
    <property type="entry name" value="MeTrfase_D12"/>
</dbReference>
<dbReference type="Pfam" id="PF02086">
    <property type="entry name" value="MethyltransfD12"/>
    <property type="match status" value="1"/>
</dbReference>
<dbReference type="PROSITE" id="PS00092">
    <property type="entry name" value="N6_MTASE"/>
    <property type="match status" value="1"/>
</dbReference>
<sequence length="322" mass="37530">MRRIERTANTLTLPFEEDTDERAILQQMVSRHRHIGSPLNYIGGKGKLLSQILPLFPKHVSTFVDLFCGGCNVGLNAEAERVIFNDNLTYLIDLYNEFRCKSTEEVLSYVTNRIEHFALSLTNADGYLRLREAYNTERRALDLFVLIAFSFNHQIRFNNSHEFNNPFGRERSCFNEHMKRKLIEFLYAVHSKNVEFRSSDFKQYPFETLKAADFVYADPPYLITTGTYNDGKRGFTGWNEEEEKALLDILEQLDSRHIRFALSNVTEHKGRENKILKTWIAEHGFVVNSLQKSYSNSNYHTNNCDKGETAEVLVTNYRPKKR</sequence>
<dbReference type="PANTHER" id="PTHR30481:SF3">
    <property type="entry name" value="DNA ADENINE METHYLASE"/>
    <property type="match status" value="1"/>
</dbReference>
<dbReference type="GO" id="GO:1904047">
    <property type="term" value="F:S-adenosyl-L-methionine binding"/>
    <property type="evidence" value="ECO:0007669"/>
    <property type="project" value="TreeGrafter"/>
</dbReference>
<accession>V8CPQ2</accession>
<evidence type="ECO:0000256" key="5">
    <source>
        <dbReference type="ARBA" id="ARBA00022691"/>
    </source>
</evidence>
<proteinExistence type="inferred from homology"/>
<gene>
    <name evidence="8" type="ORF">HMPREF1173_00535</name>
</gene>
<protein>
    <recommendedName>
        <fullName evidence="2 7">Site-specific DNA-methyltransferase (adenine-specific)</fullName>
        <ecNumber evidence="2 7">2.1.1.72</ecNumber>
    </recommendedName>
</protein>
<dbReference type="GO" id="GO:0006298">
    <property type="term" value="P:mismatch repair"/>
    <property type="evidence" value="ECO:0007669"/>
    <property type="project" value="TreeGrafter"/>
</dbReference>
<dbReference type="GO" id="GO:0043565">
    <property type="term" value="F:sequence-specific DNA binding"/>
    <property type="evidence" value="ECO:0007669"/>
    <property type="project" value="TreeGrafter"/>
</dbReference>
<dbReference type="EMBL" id="AZJH01000007">
    <property type="protein sequence ID" value="ETD29339.1"/>
    <property type="molecule type" value="Genomic_DNA"/>
</dbReference>
<dbReference type="PRINTS" id="PR00505">
    <property type="entry name" value="D12N6MTFRASE"/>
</dbReference>
<keyword evidence="5 7" id="KW-0949">S-adenosyl-L-methionine</keyword>
<keyword evidence="9" id="KW-1185">Reference proteome</keyword>
<dbReference type="GO" id="GO:0009307">
    <property type="term" value="P:DNA restriction-modification system"/>
    <property type="evidence" value="ECO:0007669"/>
    <property type="project" value="InterPro"/>
</dbReference>
<dbReference type="PATRIC" id="fig|1073366.3.peg.549"/>
<keyword evidence="4 7" id="KW-0808">Transferase</keyword>
<dbReference type="GO" id="GO:0009007">
    <property type="term" value="F:site-specific DNA-methyltransferase (adenine-specific) activity"/>
    <property type="evidence" value="ECO:0007669"/>
    <property type="project" value="UniProtKB-UniRule"/>
</dbReference>
<dbReference type="PIRSF" id="PIRSF000398">
    <property type="entry name" value="M_m6A_EcoRV"/>
    <property type="match status" value="1"/>
</dbReference>
<evidence type="ECO:0000256" key="3">
    <source>
        <dbReference type="ARBA" id="ARBA00022603"/>
    </source>
</evidence>
<dbReference type="InterPro" id="IPR029063">
    <property type="entry name" value="SAM-dependent_MTases_sf"/>
</dbReference>
<dbReference type="AlphaFoldDB" id="V8CPQ2"/>
<evidence type="ECO:0000313" key="8">
    <source>
        <dbReference type="EMBL" id="ETD29339.1"/>
    </source>
</evidence>
<dbReference type="Gene3D" id="1.10.1020.10">
    <property type="entry name" value="Adenine-specific Methyltransferase, Domain 2"/>
    <property type="match status" value="1"/>
</dbReference>
<dbReference type="InterPro" id="IPR002052">
    <property type="entry name" value="DNA_methylase_N6_adenine_CS"/>
</dbReference>
<evidence type="ECO:0000256" key="4">
    <source>
        <dbReference type="ARBA" id="ARBA00022679"/>
    </source>
</evidence>
<comment type="similarity">
    <text evidence="1 7">Belongs to the N(4)/N(6)-methyltransferase family.</text>
</comment>
<reference evidence="8 9" key="1">
    <citation type="submission" date="2013-10" db="EMBL/GenBank/DDBJ databases">
        <title>The Genome Sequence of Prevotella nigrescens CC14M.</title>
        <authorList>
            <consortium name="The Broad Institute Genomics Platform"/>
            <person name="Earl A."/>
            <person name="Allen-Vercoe E."/>
            <person name="Daigneault M."/>
            <person name="Young S.K."/>
            <person name="Zeng Q."/>
            <person name="Gargeya S."/>
            <person name="Fitzgerald M."/>
            <person name="Abouelleil A."/>
            <person name="Alvarado L."/>
            <person name="Chapman S.B."/>
            <person name="Gainer-Dewar J."/>
            <person name="Goldberg J."/>
            <person name="Griggs A."/>
            <person name="Gujja S."/>
            <person name="Hansen M."/>
            <person name="Howarth C."/>
            <person name="Imamovic A."/>
            <person name="Ireland A."/>
            <person name="Larimer J."/>
            <person name="McCowan C."/>
            <person name="Murphy C."/>
            <person name="Pearson M."/>
            <person name="Poon T.W."/>
            <person name="Priest M."/>
            <person name="Roberts A."/>
            <person name="Saif S."/>
            <person name="Shea T."/>
            <person name="Sykes S."/>
            <person name="Wortman J."/>
            <person name="Nusbaum C."/>
            <person name="Birren B."/>
        </authorList>
    </citation>
    <scope>NUCLEOTIDE SEQUENCE [LARGE SCALE GENOMIC DNA]</scope>
    <source>
        <strain evidence="8 9">CC14M</strain>
    </source>
</reference>
<dbReference type="SUPFAM" id="SSF53335">
    <property type="entry name" value="S-adenosyl-L-methionine-dependent methyltransferases"/>
    <property type="match status" value="1"/>
</dbReference>
<dbReference type="GO" id="GO:0032259">
    <property type="term" value="P:methylation"/>
    <property type="evidence" value="ECO:0007669"/>
    <property type="project" value="UniProtKB-KW"/>
</dbReference>
<evidence type="ECO:0000256" key="7">
    <source>
        <dbReference type="RuleBase" id="RU361257"/>
    </source>
</evidence>
<evidence type="ECO:0000256" key="1">
    <source>
        <dbReference type="ARBA" id="ARBA00006594"/>
    </source>
</evidence>
<dbReference type="HOGENOM" id="CLU_077381_0_0_10"/>
<comment type="catalytic activity">
    <reaction evidence="6 7">
        <text>a 2'-deoxyadenosine in DNA + S-adenosyl-L-methionine = an N(6)-methyl-2'-deoxyadenosine in DNA + S-adenosyl-L-homocysteine + H(+)</text>
        <dbReference type="Rhea" id="RHEA:15197"/>
        <dbReference type="Rhea" id="RHEA-COMP:12418"/>
        <dbReference type="Rhea" id="RHEA-COMP:12419"/>
        <dbReference type="ChEBI" id="CHEBI:15378"/>
        <dbReference type="ChEBI" id="CHEBI:57856"/>
        <dbReference type="ChEBI" id="CHEBI:59789"/>
        <dbReference type="ChEBI" id="CHEBI:90615"/>
        <dbReference type="ChEBI" id="CHEBI:90616"/>
        <dbReference type="EC" id="2.1.1.72"/>
    </reaction>
</comment>
<comment type="caution">
    <text evidence="8">The sequence shown here is derived from an EMBL/GenBank/DDBJ whole genome shotgun (WGS) entry which is preliminary data.</text>
</comment>
<dbReference type="NCBIfam" id="TIGR00571">
    <property type="entry name" value="dam"/>
    <property type="match status" value="1"/>
</dbReference>
<dbReference type="EC" id="2.1.1.72" evidence="2 7"/>
<evidence type="ECO:0000256" key="2">
    <source>
        <dbReference type="ARBA" id="ARBA00011900"/>
    </source>
</evidence>
<organism evidence="8 9">
    <name type="scientific">Prevotella nigrescens CC14M</name>
    <dbReference type="NCBI Taxonomy" id="1073366"/>
    <lineage>
        <taxon>Bacteria</taxon>
        <taxon>Pseudomonadati</taxon>
        <taxon>Bacteroidota</taxon>
        <taxon>Bacteroidia</taxon>
        <taxon>Bacteroidales</taxon>
        <taxon>Prevotellaceae</taxon>
        <taxon>Prevotella</taxon>
    </lineage>
</organism>
<dbReference type="InterPro" id="IPR023095">
    <property type="entry name" value="Ade_MeTrfase_dom_2"/>
</dbReference>
<dbReference type="RefSeq" id="WP_023925096.1">
    <property type="nucleotide sequence ID" value="NZ_KI669441.1"/>
</dbReference>
<evidence type="ECO:0000313" key="9">
    <source>
        <dbReference type="Proteomes" id="UP000018727"/>
    </source>
</evidence>
<name>V8CPQ2_9BACT</name>